<dbReference type="Pfam" id="PF07686">
    <property type="entry name" value="V-set"/>
    <property type="match status" value="1"/>
</dbReference>
<dbReference type="Proteomes" id="UP000186698">
    <property type="component" value="Chromosome 4L"/>
</dbReference>
<evidence type="ECO:0000256" key="7">
    <source>
        <dbReference type="ARBA" id="ARBA00022859"/>
    </source>
</evidence>
<comment type="subcellular location">
    <subcellularLocation>
        <location evidence="1">Cell membrane</location>
        <topology evidence="1">Single-pass type I membrane protein</topology>
    </subcellularLocation>
</comment>
<evidence type="ECO:0000313" key="19">
    <source>
        <dbReference type="RefSeq" id="XP_041446689.1"/>
    </source>
</evidence>
<keyword evidence="13" id="KW-0393">Immunoglobulin domain</keyword>
<keyword evidence="10" id="KW-1015">Disulfide bond</keyword>
<dbReference type="PANTHER" id="PTHR47904:SF1">
    <property type="entry name" value="NATURAL CYTOTOXICITY TRIGGERING RECEPTOR 3"/>
    <property type="match status" value="1"/>
</dbReference>
<keyword evidence="5 15" id="KW-0812">Transmembrane</keyword>
<proteinExistence type="inferred from homology"/>
<keyword evidence="8 15" id="KW-1133">Transmembrane helix</keyword>
<evidence type="ECO:0000256" key="11">
    <source>
        <dbReference type="ARBA" id="ARBA00023170"/>
    </source>
</evidence>
<feature type="transmembrane region" description="Helical" evidence="15">
    <location>
        <begin position="143"/>
        <end position="165"/>
    </location>
</feature>
<accession>A0A8J1MXT9</accession>
<dbReference type="KEGG" id="xla:121403111"/>
<dbReference type="InterPro" id="IPR013783">
    <property type="entry name" value="Ig-like_fold"/>
</dbReference>
<evidence type="ECO:0000259" key="17">
    <source>
        <dbReference type="PROSITE" id="PS50835"/>
    </source>
</evidence>
<evidence type="ECO:0000256" key="16">
    <source>
        <dbReference type="SAM" id="SignalP"/>
    </source>
</evidence>
<evidence type="ECO:0000256" key="5">
    <source>
        <dbReference type="ARBA" id="ARBA00022692"/>
    </source>
</evidence>
<dbReference type="InterPro" id="IPR036179">
    <property type="entry name" value="Ig-like_dom_sf"/>
</dbReference>
<name>A0A8J1MXT9_XENLA</name>
<dbReference type="SUPFAM" id="SSF48726">
    <property type="entry name" value="Immunoglobulin"/>
    <property type="match status" value="1"/>
</dbReference>
<dbReference type="OrthoDB" id="9898017at2759"/>
<keyword evidence="18" id="KW-1185">Reference proteome</keyword>
<dbReference type="SMART" id="SM00409">
    <property type="entry name" value="IG"/>
    <property type="match status" value="1"/>
</dbReference>
<gene>
    <name evidence="19" type="primary">LOC121403111</name>
</gene>
<evidence type="ECO:0000256" key="10">
    <source>
        <dbReference type="ARBA" id="ARBA00023157"/>
    </source>
</evidence>
<feature type="chain" id="PRO_5035211270" description="Natural cytotoxicity triggering receptor 3" evidence="16">
    <location>
        <begin position="20"/>
        <end position="231"/>
    </location>
</feature>
<feature type="signal peptide" evidence="16">
    <location>
        <begin position="1"/>
        <end position="19"/>
    </location>
</feature>
<dbReference type="RefSeq" id="XP_041446689.1">
    <property type="nucleotide sequence ID" value="XM_041590755.1"/>
</dbReference>
<organism evidence="18 19">
    <name type="scientific">Xenopus laevis</name>
    <name type="common">African clawed frog</name>
    <dbReference type="NCBI Taxonomy" id="8355"/>
    <lineage>
        <taxon>Eukaryota</taxon>
        <taxon>Metazoa</taxon>
        <taxon>Chordata</taxon>
        <taxon>Craniata</taxon>
        <taxon>Vertebrata</taxon>
        <taxon>Euteleostomi</taxon>
        <taxon>Amphibia</taxon>
        <taxon>Batrachia</taxon>
        <taxon>Anura</taxon>
        <taxon>Pipoidea</taxon>
        <taxon>Pipidae</taxon>
        <taxon>Xenopodinae</taxon>
        <taxon>Xenopus</taxon>
        <taxon>Xenopus</taxon>
    </lineage>
</organism>
<sequence length="231" mass="25581">MRGAELLLILGALQSFVSQRIHVYQIPEVTVSEDTTVTLQCNYTLSNMENATLGWATWYKHTLRGPKVSNIDGEFIGRVSQAAQNDFTERRSAGIQLHRAQLSDSGIYICQVSFSLKNDVSGHGNGTFLIVTGSIENNASYNFLIMLVIVGAVSLVLLVSLAAYLRCTNNGPNTDNITTAEQQLHAIENTDYSMVNMPTTQFCVESPQRKRSPNTQVYCEVAVYYEIQGSR</sequence>
<evidence type="ECO:0000256" key="14">
    <source>
        <dbReference type="ARBA" id="ARBA00032296"/>
    </source>
</evidence>
<dbReference type="SMART" id="SM00406">
    <property type="entry name" value="IGv"/>
    <property type="match status" value="1"/>
</dbReference>
<dbReference type="PANTHER" id="PTHR47904">
    <property type="entry name" value="NATURAL CYTOTOXICITY TRIGGERING RECEPTOR 3"/>
    <property type="match status" value="1"/>
</dbReference>
<dbReference type="InterPro" id="IPR013106">
    <property type="entry name" value="Ig_V-set"/>
</dbReference>
<keyword evidence="4" id="KW-1003">Cell membrane</keyword>
<dbReference type="AlphaFoldDB" id="A0A8J1MXT9"/>
<evidence type="ECO:0000256" key="13">
    <source>
        <dbReference type="ARBA" id="ARBA00023319"/>
    </source>
</evidence>
<dbReference type="InterPro" id="IPR003599">
    <property type="entry name" value="Ig_sub"/>
</dbReference>
<keyword evidence="7" id="KW-0391">Immunity</keyword>
<evidence type="ECO:0000256" key="1">
    <source>
        <dbReference type="ARBA" id="ARBA00004251"/>
    </source>
</evidence>
<evidence type="ECO:0000256" key="2">
    <source>
        <dbReference type="ARBA" id="ARBA00006531"/>
    </source>
</evidence>
<keyword evidence="9 15" id="KW-0472">Membrane</keyword>
<dbReference type="Gene3D" id="2.60.40.10">
    <property type="entry name" value="Immunoglobulins"/>
    <property type="match status" value="1"/>
</dbReference>
<feature type="domain" description="Ig-like" evidence="17">
    <location>
        <begin position="19"/>
        <end position="121"/>
    </location>
</feature>
<dbReference type="InterPro" id="IPR043226">
    <property type="entry name" value="NCR3"/>
</dbReference>
<protein>
    <recommendedName>
        <fullName evidence="3">Natural cytotoxicity triggering receptor 3</fullName>
    </recommendedName>
    <alternativeName>
        <fullName evidence="14">Natural killer cell p30-related protein</fullName>
    </alternativeName>
</protein>
<evidence type="ECO:0000313" key="18">
    <source>
        <dbReference type="Proteomes" id="UP000186698"/>
    </source>
</evidence>
<evidence type="ECO:0000256" key="6">
    <source>
        <dbReference type="ARBA" id="ARBA00022729"/>
    </source>
</evidence>
<dbReference type="GO" id="GO:0045954">
    <property type="term" value="P:positive regulation of natural killer cell mediated cytotoxicity"/>
    <property type="evidence" value="ECO:0007669"/>
    <property type="project" value="InterPro"/>
</dbReference>
<dbReference type="GeneID" id="121403111"/>
<evidence type="ECO:0000256" key="4">
    <source>
        <dbReference type="ARBA" id="ARBA00022475"/>
    </source>
</evidence>
<evidence type="ECO:0000256" key="8">
    <source>
        <dbReference type="ARBA" id="ARBA00022989"/>
    </source>
</evidence>
<dbReference type="InterPro" id="IPR007110">
    <property type="entry name" value="Ig-like_dom"/>
</dbReference>
<evidence type="ECO:0000256" key="3">
    <source>
        <dbReference type="ARBA" id="ARBA00019135"/>
    </source>
</evidence>
<evidence type="ECO:0000256" key="9">
    <source>
        <dbReference type="ARBA" id="ARBA00023136"/>
    </source>
</evidence>
<reference evidence="19" key="1">
    <citation type="submission" date="2025-08" db="UniProtKB">
        <authorList>
            <consortium name="RefSeq"/>
        </authorList>
    </citation>
    <scope>IDENTIFICATION</scope>
    <source>
        <strain evidence="19">J_2021</strain>
        <tissue evidence="19">Erythrocytes</tissue>
    </source>
</reference>
<dbReference type="PROSITE" id="PS50835">
    <property type="entry name" value="IG_LIKE"/>
    <property type="match status" value="1"/>
</dbReference>
<keyword evidence="6 16" id="KW-0732">Signal</keyword>
<dbReference type="GO" id="GO:0005886">
    <property type="term" value="C:plasma membrane"/>
    <property type="evidence" value="ECO:0007669"/>
    <property type="project" value="UniProtKB-SubCell"/>
</dbReference>
<evidence type="ECO:0000256" key="12">
    <source>
        <dbReference type="ARBA" id="ARBA00023180"/>
    </source>
</evidence>
<dbReference type="GO" id="GO:0002429">
    <property type="term" value="P:immune response-activating cell surface receptor signaling pathway"/>
    <property type="evidence" value="ECO:0007669"/>
    <property type="project" value="InterPro"/>
</dbReference>
<keyword evidence="11" id="KW-0675">Receptor</keyword>
<evidence type="ECO:0000256" key="15">
    <source>
        <dbReference type="SAM" id="Phobius"/>
    </source>
</evidence>
<keyword evidence="12" id="KW-0325">Glycoprotein</keyword>
<comment type="similarity">
    <text evidence="2">Belongs to the natural cytotoxicity receptor (NCR) family.</text>
</comment>